<proteinExistence type="predicted"/>
<reference evidence="2" key="1">
    <citation type="journal article" date="2022" name="G3 (Bethesda)">
        <title>Unveiling the complete genome sequence of Alicyclobacillus acidoterrestris DSM 3922T, a taint-producing strain.</title>
        <authorList>
            <person name="Leonardo I.C."/>
            <person name="Barreto Crespo M.T."/>
            <person name="Gaspar F.B."/>
        </authorList>
    </citation>
    <scope>NUCLEOTIDE SEQUENCE [LARGE SCALE GENOMIC DNA]</scope>
    <source>
        <strain evidence="2">DSM 3922</strain>
    </source>
</reference>
<dbReference type="EMBL" id="CP080467">
    <property type="protein sequence ID" value="UNO50444.1"/>
    <property type="molecule type" value="Genomic_DNA"/>
</dbReference>
<dbReference type="OrthoDB" id="9803619at2"/>
<dbReference type="Proteomes" id="UP000829401">
    <property type="component" value="Chromosome"/>
</dbReference>
<organism evidence="1 2">
    <name type="scientific">Alicyclobacillus acidoterrestris (strain ATCC 49025 / DSM 3922 / CIP 106132 / NCIMB 13137 / GD3B)</name>
    <dbReference type="NCBI Taxonomy" id="1356854"/>
    <lineage>
        <taxon>Bacteria</taxon>
        <taxon>Bacillati</taxon>
        <taxon>Bacillota</taxon>
        <taxon>Bacilli</taxon>
        <taxon>Bacillales</taxon>
        <taxon>Alicyclobacillaceae</taxon>
        <taxon>Alicyclobacillus</taxon>
    </lineage>
</organism>
<dbReference type="PANTHER" id="PTHR11373:SF4">
    <property type="entry name" value="DEOXYNUCLEOSIDE TRIPHOSPHATE TRIPHOSPHOHYDROLASE SAMHD1"/>
    <property type="match status" value="1"/>
</dbReference>
<evidence type="ECO:0000313" key="1">
    <source>
        <dbReference type="EMBL" id="UNO50444.1"/>
    </source>
</evidence>
<dbReference type="AlphaFoldDB" id="T0D9U0"/>
<dbReference type="RefSeq" id="WP_021295838.1">
    <property type="nucleotide sequence ID" value="NZ_AURB01000112.1"/>
</dbReference>
<accession>T0D9U0</accession>
<dbReference type="PANTHER" id="PTHR11373">
    <property type="entry name" value="DEOXYNUCLEOSIDE TRIPHOSPHATE TRIPHOSPHOHYDROLASE"/>
    <property type="match status" value="1"/>
</dbReference>
<dbReference type="KEGG" id="aaco:K1I37_08245"/>
<dbReference type="GO" id="GO:0006203">
    <property type="term" value="P:dGTP catabolic process"/>
    <property type="evidence" value="ECO:0007669"/>
    <property type="project" value="TreeGrafter"/>
</dbReference>
<name>T0D9U0_ALIAG</name>
<dbReference type="Gene3D" id="1.10.3210.10">
    <property type="entry name" value="Hypothetical protein af1432"/>
    <property type="match status" value="1"/>
</dbReference>
<dbReference type="Pfam" id="PF19276">
    <property type="entry name" value="HD_assoc_2"/>
    <property type="match status" value="1"/>
</dbReference>
<dbReference type="CDD" id="cd00077">
    <property type="entry name" value="HDc"/>
    <property type="match status" value="1"/>
</dbReference>
<dbReference type="eggNOG" id="COG1078">
    <property type="taxonomic scope" value="Bacteria"/>
</dbReference>
<dbReference type="SMART" id="SM00471">
    <property type="entry name" value="HDc"/>
    <property type="match status" value="1"/>
</dbReference>
<accession>A0A9E6ZRA6</accession>
<dbReference type="InterPro" id="IPR003607">
    <property type="entry name" value="HD/PDEase_dom"/>
</dbReference>
<dbReference type="InterPro" id="IPR050135">
    <property type="entry name" value="dGTPase-like"/>
</dbReference>
<dbReference type="STRING" id="1356854.N007_00505"/>
<dbReference type="InterPro" id="IPR045509">
    <property type="entry name" value="HD_assoc_2"/>
</dbReference>
<protein>
    <submittedName>
        <fullName evidence="1">HD domain-containing protein</fullName>
    </submittedName>
</protein>
<sequence length="415" mass="47744">MFEKVLKDPVHDEILFDDPLLWKLVNTSAVQRLRRIRQLGTSYMTYHGAEHTRFAHSLGAYETMRRVLIHLERECGWPNEHRHRQLALAAALLHDLGHGPFSHTFESILGVHHELWTHRIMLEDEQLRTVLDSVDSMFAKDLVSILKKDGRFPAIEALVSSQLDVDRMDYMLRDALSTGVSYGQFELARLIRSLTVRDDHVYVKRQSLHTVEQYLLARYFMYVQVYLHPVTVGSDVLVENILRRARDLVSEGISIEIPGALLAVLNGKDVSVDTYLQLDESVLLYAFHQWSRSDDTILADLADRFLTRRLFAPIVRDEPSVSEWASLRTMAKAMGFPPDYYVTERVSTIPGYEVLGQGLTLLDDFDGYSDLSQVSKLIRTLVPSQEHRLFLPKEMLESDNESLSKRVHSIVFLRP</sequence>
<dbReference type="GO" id="GO:0008832">
    <property type="term" value="F:dGTPase activity"/>
    <property type="evidence" value="ECO:0007669"/>
    <property type="project" value="TreeGrafter"/>
</dbReference>
<gene>
    <name evidence="1" type="ORF">K1I37_08245</name>
</gene>
<dbReference type="Pfam" id="PF01966">
    <property type="entry name" value="HD"/>
    <property type="match status" value="1"/>
</dbReference>
<evidence type="ECO:0000313" key="2">
    <source>
        <dbReference type="Proteomes" id="UP000829401"/>
    </source>
</evidence>
<keyword evidence="2" id="KW-1185">Reference proteome</keyword>
<dbReference type="SUPFAM" id="SSF109604">
    <property type="entry name" value="HD-domain/PDEase-like"/>
    <property type="match status" value="1"/>
</dbReference>
<dbReference type="InterPro" id="IPR006674">
    <property type="entry name" value="HD_domain"/>
</dbReference>